<dbReference type="InterPro" id="IPR050300">
    <property type="entry name" value="GDXG_lipolytic_enzyme"/>
</dbReference>
<sequence>MGNPVKRCAVHREKVEYGSAPSQFGHVYLPSDGVAAGVTVRPVVLIHGGYWTTEFGLTIETAVARLFAERRALVWNVEYRRVGEDGGGWPGTGRDVVAALRALDGPVRDAVPDEVAAQVDWSSVAVVGHSAGGQLAVWSVAQLGARTDTCQIDQVIAQSAALDLERAGQRPSVRGLMGRPLDEIPHRYREASPIRQPPFDAHVVALHAELDTAIPVEVSRHYVQTVSAAGQSAELVVVPGEGHDAFVDPLSASTRQTIRLLGI</sequence>
<dbReference type="Pfam" id="PF07859">
    <property type="entry name" value="Abhydrolase_3"/>
    <property type="match status" value="1"/>
</dbReference>
<dbReference type="Gene3D" id="3.40.50.1820">
    <property type="entry name" value="alpha/beta hydrolase"/>
    <property type="match status" value="1"/>
</dbReference>
<keyword evidence="4" id="KW-1185">Reference proteome</keyword>
<dbReference type="InterPro" id="IPR013094">
    <property type="entry name" value="AB_hydrolase_3"/>
</dbReference>
<evidence type="ECO:0000259" key="2">
    <source>
        <dbReference type="Pfam" id="PF07859"/>
    </source>
</evidence>
<dbReference type="RefSeq" id="WP_330436527.1">
    <property type="nucleotide sequence ID" value="NZ_JAZDUF010000011.1"/>
</dbReference>
<evidence type="ECO:0000313" key="4">
    <source>
        <dbReference type="Proteomes" id="UP001347146"/>
    </source>
</evidence>
<proteinExistence type="predicted"/>
<name>A0ABU7MJY4_9ACTN</name>
<reference evidence="3 4" key="1">
    <citation type="submission" date="2024-01" db="EMBL/GenBank/DDBJ databases">
        <title>Draft genome sequence of Gordonia sp. LSe1-13.</title>
        <authorList>
            <person name="Suphannarot A."/>
            <person name="Mingma R."/>
        </authorList>
    </citation>
    <scope>NUCLEOTIDE SEQUENCE [LARGE SCALE GENOMIC DNA]</scope>
    <source>
        <strain evidence="3 4">LSe1-13</strain>
    </source>
</reference>
<dbReference type="EMBL" id="JAZDUF010000011">
    <property type="protein sequence ID" value="MEE3853424.1"/>
    <property type="molecule type" value="Genomic_DNA"/>
</dbReference>
<feature type="domain" description="Alpha/beta hydrolase fold-3" evidence="2">
    <location>
        <begin position="43"/>
        <end position="245"/>
    </location>
</feature>
<evidence type="ECO:0000256" key="1">
    <source>
        <dbReference type="ARBA" id="ARBA00022801"/>
    </source>
</evidence>
<dbReference type="SUPFAM" id="SSF53474">
    <property type="entry name" value="alpha/beta-Hydrolases"/>
    <property type="match status" value="1"/>
</dbReference>
<organism evidence="3 4">
    <name type="scientific">Gordonia sesuvii</name>
    <dbReference type="NCBI Taxonomy" id="3116777"/>
    <lineage>
        <taxon>Bacteria</taxon>
        <taxon>Bacillati</taxon>
        <taxon>Actinomycetota</taxon>
        <taxon>Actinomycetes</taxon>
        <taxon>Mycobacteriales</taxon>
        <taxon>Gordoniaceae</taxon>
        <taxon>Gordonia</taxon>
    </lineage>
</organism>
<dbReference type="Proteomes" id="UP001347146">
    <property type="component" value="Unassembled WGS sequence"/>
</dbReference>
<dbReference type="InterPro" id="IPR029058">
    <property type="entry name" value="AB_hydrolase_fold"/>
</dbReference>
<dbReference type="PANTHER" id="PTHR48081:SF33">
    <property type="entry name" value="KYNURENINE FORMAMIDASE"/>
    <property type="match status" value="1"/>
</dbReference>
<comment type="caution">
    <text evidence="3">The sequence shown here is derived from an EMBL/GenBank/DDBJ whole genome shotgun (WGS) entry which is preliminary data.</text>
</comment>
<dbReference type="PANTHER" id="PTHR48081">
    <property type="entry name" value="AB HYDROLASE SUPERFAMILY PROTEIN C4A8.06C"/>
    <property type="match status" value="1"/>
</dbReference>
<evidence type="ECO:0000313" key="3">
    <source>
        <dbReference type="EMBL" id="MEE3853424.1"/>
    </source>
</evidence>
<accession>A0ABU7MJY4</accession>
<dbReference type="GO" id="GO:0016787">
    <property type="term" value="F:hydrolase activity"/>
    <property type="evidence" value="ECO:0007669"/>
    <property type="project" value="UniProtKB-KW"/>
</dbReference>
<gene>
    <name evidence="3" type="ORF">VZC37_24020</name>
</gene>
<protein>
    <submittedName>
        <fullName evidence="3">Alpha/beta hydrolase</fullName>
    </submittedName>
</protein>
<keyword evidence="1 3" id="KW-0378">Hydrolase</keyword>